<keyword evidence="2" id="KW-1185">Reference proteome</keyword>
<dbReference type="Proteomes" id="UP001470023">
    <property type="component" value="Unassembled WGS sequence"/>
</dbReference>
<protein>
    <submittedName>
        <fullName evidence="1">Uncharacterized protein</fullName>
    </submittedName>
</protein>
<evidence type="ECO:0000313" key="1">
    <source>
        <dbReference type="EMBL" id="MER6432101.1"/>
    </source>
</evidence>
<dbReference type="EMBL" id="JBEPAZ010000037">
    <property type="protein sequence ID" value="MER6432101.1"/>
    <property type="molecule type" value="Genomic_DNA"/>
</dbReference>
<reference evidence="1 2" key="1">
    <citation type="submission" date="2024-06" db="EMBL/GenBank/DDBJ databases">
        <title>The Natural Products Discovery Center: Release of the First 8490 Sequenced Strains for Exploring Actinobacteria Biosynthetic Diversity.</title>
        <authorList>
            <person name="Kalkreuter E."/>
            <person name="Kautsar S.A."/>
            <person name="Yang D."/>
            <person name="Bader C.D."/>
            <person name="Teijaro C.N."/>
            <person name="Fluegel L."/>
            <person name="Davis C.M."/>
            <person name="Simpson J.R."/>
            <person name="Lauterbach L."/>
            <person name="Steele A.D."/>
            <person name="Gui C."/>
            <person name="Meng S."/>
            <person name="Li G."/>
            <person name="Viehrig K."/>
            <person name="Ye F."/>
            <person name="Su P."/>
            <person name="Kiefer A.F."/>
            <person name="Nichols A."/>
            <person name="Cepeda A.J."/>
            <person name="Yan W."/>
            <person name="Fan B."/>
            <person name="Jiang Y."/>
            <person name="Adhikari A."/>
            <person name="Zheng C.-J."/>
            <person name="Schuster L."/>
            <person name="Cowan T.M."/>
            <person name="Smanski M.J."/>
            <person name="Chevrette M.G."/>
            <person name="De Carvalho L.P.S."/>
            <person name="Shen B."/>
        </authorList>
    </citation>
    <scope>NUCLEOTIDE SEQUENCE [LARGE SCALE GENOMIC DNA]</scope>
    <source>
        <strain evidence="1 2">NPDC001166</strain>
    </source>
</reference>
<evidence type="ECO:0000313" key="2">
    <source>
        <dbReference type="Proteomes" id="UP001470023"/>
    </source>
</evidence>
<proteinExistence type="predicted"/>
<accession>A0ABV1UEH3</accession>
<comment type="caution">
    <text evidence="1">The sequence shown here is derived from an EMBL/GenBank/DDBJ whole genome shotgun (WGS) entry which is preliminary data.</text>
</comment>
<sequence>MIDSTDNPEEAALLLRLGMMVRDAAALEVLVESVTDHLLAIHDRTASFARGQPLSVIVRKCREVAPLAQGVNDAQVASLGLLLDRVTAVAKLRNAYVHGAWARDDDGSYLAVRGKRGHSDLVSHAVSEAELLSMINEIRSINNGLLEWLDRDWSARYGAAATD</sequence>
<organism evidence="1 2">
    <name type="scientific">Streptomyces sp. 900105245</name>
    <dbReference type="NCBI Taxonomy" id="3154379"/>
    <lineage>
        <taxon>Bacteria</taxon>
        <taxon>Bacillati</taxon>
        <taxon>Actinomycetota</taxon>
        <taxon>Actinomycetes</taxon>
        <taxon>Kitasatosporales</taxon>
        <taxon>Streptomycetaceae</taxon>
        <taxon>Streptomyces</taxon>
    </lineage>
</organism>
<dbReference type="RefSeq" id="WP_352064941.1">
    <property type="nucleotide sequence ID" value="NZ_JBEPAZ010000037.1"/>
</dbReference>
<name>A0ABV1UEH3_9ACTN</name>
<gene>
    <name evidence="1" type="ORF">ABT272_30915</name>
</gene>